<name>A0A9X4QXI0_9BACL</name>
<dbReference type="EMBL" id="JAPDIA010000009">
    <property type="protein sequence ID" value="MDG0814603.1"/>
    <property type="molecule type" value="Genomic_DNA"/>
</dbReference>
<sequence>MCKEANSRLAAGGASKHICLGSGVSSASLLSNDYNGSAVIQNANPSNNQIVIDQSPRTFEEIDGSPYTRSVHPKPAKIGAADLFDVSASPYNAAADGVTDDTSAIQDALDDAGANGGGTVYMPAGKYRVDGHLEVPAGVELRGAQDVPFHTMSHGTVLYAYVDGDAGNANGTPFIKLNADQVLGGSGIRGILIWYPEQDVDQVTAYPWTIQSQGPHCWIVYTNVSNAYQGVDFGTYNNDGHVIDYLSGAGLKTGLFVGNTSTEGWVENVHFNPTYWSGDEKLLNSPTGAETLTKIWPWQKANGTSFVFGAVADGHVSETFVFGANDGMRFIEQPGLGSFHGTVLNHGTDGSRNGIRFSSVDSRGATLINLETVQYDNGHFVVVDNTVSGSAPIRLFNTNHWTNPTVGYDIRGGDVLLQQGHFADGGTHAIKVAGGSAAIQTSYFATAMTQMVNNAGGTLSVTGSAAANGLTVSGTVTQDGNVSR</sequence>
<comment type="caution">
    <text evidence="2">The sequence shown here is derived from an EMBL/GenBank/DDBJ whole genome shotgun (WGS) entry which is preliminary data.</text>
</comment>
<evidence type="ECO:0000313" key="3">
    <source>
        <dbReference type="Proteomes" id="UP001153404"/>
    </source>
</evidence>
<proteinExistence type="predicted"/>
<dbReference type="Proteomes" id="UP001153404">
    <property type="component" value="Unassembled WGS sequence"/>
</dbReference>
<keyword evidence="2" id="KW-0378">Hydrolase</keyword>
<dbReference type="InterPro" id="IPR011050">
    <property type="entry name" value="Pectin_lyase_fold/virulence"/>
</dbReference>
<protein>
    <submittedName>
        <fullName evidence="2">Glycoside hydrolase family 55 protein</fullName>
    </submittedName>
</protein>
<dbReference type="GO" id="GO:0016787">
    <property type="term" value="F:hydrolase activity"/>
    <property type="evidence" value="ECO:0007669"/>
    <property type="project" value="UniProtKB-KW"/>
</dbReference>
<keyword evidence="3" id="KW-1185">Reference proteome</keyword>
<dbReference type="Pfam" id="PF12708">
    <property type="entry name" value="Pect-lyase_RHGA_epim"/>
    <property type="match status" value="1"/>
</dbReference>
<evidence type="ECO:0000259" key="1">
    <source>
        <dbReference type="Pfam" id="PF12708"/>
    </source>
</evidence>
<feature type="domain" description="Rhamnogalacturonase A/B/Epimerase-like pectate lyase" evidence="1">
    <location>
        <begin position="89"/>
        <end position="271"/>
    </location>
</feature>
<gene>
    <name evidence="2" type="ORF">OMP40_38950</name>
</gene>
<dbReference type="SUPFAM" id="SSF51126">
    <property type="entry name" value="Pectin lyase-like"/>
    <property type="match status" value="1"/>
</dbReference>
<evidence type="ECO:0000313" key="2">
    <source>
        <dbReference type="EMBL" id="MDG0814603.1"/>
    </source>
</evidence>
<dbReference type="Gene3D" id="2.160.20.10">
    <property type="entry name" value="Single-stranded right-handed beta-helix, Pectin lyase-like"/>
    <property type="match status" value="1"/>
</dbReference>
<organism evidence="2 3">
    <name type="scientific">Cohnella rhizosphaerae</name>
    <dbReference type="NCBI Taxonomy" id="1457232"/>
    <lineage>
        <taxon>Bacteria</taxon>
        <taxon>Bacillati</taxon>
        <taxon>Bacillota</taxon>
        <taxon>Bacilli</taxon>
        <taxon>Bacillales</taxon>
        <taxon>Paenibacillaceae</taxon>
        <taxon>Cohnella</taxon>
    </lineage>
</organism>
<dbReference type="AlphaFoldDB" id="A0A9X4QXI0"/>
<accession>A0A9X4QXI0</accession>
<dbReference type="RefSeq" id="WP_277539571.1">
    <property type="nucleotide sequence ID" value="NZ_JAPDIA010000009.1"/>
</dbReference>
<reference evidence="2" key="1">
    <citation type="submission" date="2022-10" db="EMBL/GenBank/DDBJ databases">
        <title>Comparative genomic analysis of Cohnella hashimotonis sp. nov., isolated from the International Space Station.</title>
        <authorList>
            <person name="Simpson A."/>
            <person name="Venkateswaran K."/>
        </authorList>
    </citation>
    <scope>NUCLEOTIDE SEQUENCE</scope>
    <source>
        <strain evidence="2">DSM 28161</strain>
    </source>
</reference>
<dbReference type="InterPro" id="IPR012334">
    <property type="entry name" value="Pectin_lyas_fold"/>
</dbReference>
<dbReference type="InterPro" id="IPR024535">
    <property type="entry name" value="RHGA/B-epi-like_pectate_lyase"/>
</dbReference>